<sequence>MGAELDAPITPHTGAAAVTIQKTYRGYRARRKLADAAVMSKSVGVGWWNVVDAVVLREHTLHYFAHSKSWKAHDNWKRLKRKASKLGKGLEKDNKALKLALEHWLEAIDARHRYGHNLRPYYLHWVELETVEPFFYWLDLGAGRQVEVQKCSRATLLDQQIKYLSPDQRIPYEVSIYNGKLFYKLSGELVHTGSTKTDRWIFVMSPAGGFYVGKKIKGVFQHSSFLAGGATTAAGRLVVEHGVLKLMEAHSGHYRPSPENFEGLVQILIASGADLHLAKVQLVSDDLLEKRKAKKLAAEVRAGIQHAGTDGHVAVNVENQKLVTVDSGSTDGLSEYLVTNLTFTEFNDTMATKHAAEDSAVIDEANRLSKEQPINNEATVPEQPINNEATVPEQPTNSEATVPEQPINNEATVPEQPAEEQVPVPAAQEDEHKQPAIVEDTPTLKNPIPRKKPCALVLPSVGAMSNINSNIPRTPTVPTSPGFSRNASLAVLTPQERRQTLKTYGPKKTTFAPSPKKSPLAPPPEK</sequence>
<dbReference type="GO" id="GO:0005634">
    <property type="term" value="C:nucleus"/>
    <property type="evidence" value="ECO:0007669"/>
    <property type="project" value="UniProtKB-SubCell"/>
</dbReference>
<dbReference type="EMBL" id="CM026421">
    <property type="protein sequence ID" value="KAG0592111.1"/>
    <property type="molecule type" value="Genomic_DNA"/>
</dbReference>
<protein>
    <submittedName>
        <fullName evidence="6">Uncharacterized protein</fullName>
    </submittedName>
</protein>
<dbReference type="Pfam" id="PF00612">
    <property type="entry name" value="IQ"/>
    <property type="match status" value="1"/>
</dbReference>
<proteinExistence type="predicted"/>
<name>A0A8T0JBM7_CERPU</name>
<dbReference type="OrthoDB" id="7344096at2759"/>
<keyword evidence="3" id="KW-0963">Cytoplasm</keyword>
<reference evidence="6" key="1">
    <citation type="submission" date="2020-06" db="EMBL/GenBank/DDBJ databases">
        <title>WGS assembly of Ceratodon purpureus strain R40.</title>
        <authorList>
            <person name="Carey S.B."/>
            <person name="Jenkins J."/>
            <person name="Shu S."/>
            <person name="Lovell J.T."/>
            <person name="Sreedasyam A."/>
            <person name="Maumus F."/>
            <person name="Tiley G.P."/>
            <person name="Fernandez-Pozo N."/>
            <person name="Barry K."/>
            <person name="Chen C."/>
            <person name="Wang M."/>
            <person name="Lipzen A."/>
            <person name="Daum C."/>
            <person name="Saski C.A."/>
            <person name="Payton A.C."/>
            <person name="Mcbreen J.C."/>
            <person name="Conrad R.E."/>
            <person name="Kollar L.M."/>
            <person name="Olsson S."/>
            <person name="Huttunen S."/>
            <person name="Landis J.B."/>
            <person name="Wickett N.J."/>
            <person name="Johnson M.G."/>
            <person name="Rensing S.A."/>
            <person name="Grimwood J."/>
            <person name="Schmutz J."/>
            <person name="Mcdaniel S.F."/>
        </authorList>
    </citation>
    <scope>NUCLEOTIDE SEQUENCE</scope>
    <source>
        <strain evidence="6">R40</strain>
    </source>
</reference>
<evidence type="ECO:0000256" key="3">
    <source>
        <dbReference type="ARBA" id="ARBA00022490"/>
    </source>
</evidence>
<dbReference type="InterPro" id="IPR044159">
    <property type="entry name" value="IQM"/>
</dbReference>
<dbReference type="PROSITE" id="PS50096">
    <property type="entry name" value="IQ"/>
    <property type="match status" value="1"/>
</dbReference>
<evidence type="ECO:0000256" key="1">
    <source>
        <dbReference type="ARBA" id="ARBA00004123"/>
    </source>
</evidence>
<keyword evidence="7" id="KW-1185">Reference proteome</keyword>
<feature type="compositionally biased region" description="Polar residues" evidence="5">
    <location>
        <begin position="469"/>
        <end position="487"/>
    </location>
</feature>
<evidence type="ECO:0000313" key="7">
    <source>
        <dbReference type="Proteomes" id="UP000822688"/>
    </source>
</evidence>
<evidence type="ECO:0000256" key="2">
    <source>
        <dbReference type="ARBA" id="ARBA00004496"/>
    </source>
</evidence>
<evidence type="ECO:0000256" key="4">
    <source>
        <dbReference type="ARBA" id="ARBA00023242"/>
    </source>
</evidence>
<feature type="region of interest" description="Disordered" evidence="5">
    <location>
        <begin position="469"/>
        <end position="526"/>
    </location>
</feature>
<dbReference type="InterPro" id="IPR000048">
    <property type="entry name" value="IQ_motif_EF-hand-BS"/>
</dbReference>
<feature type="compositionally biased region" description="Low complexity" evidence="5">
    <location>
        <begin position="413"/>
        <end position="427"/>
    </location>
</feature>
<keyword evidence="4" id="KW-0539">Nucleus</keyword>
<evidence type="ECO:0000313" key="6">
    <source>
        <dbReference type="EMBL" id="KAG0592111.1"/>
    </source>
</evidence>
<feature type="region of interest" description="Disordered" evidence="5">
    <location>
        <begin position="366"/>
        <end position="450"/>
    </location>
</feature>
<gene>
    <name evidence="6" type="ORF">KC19_1G225900</name>
</gene>
<dbReference type="Proteomes" id="UP000822688">
    <property type="component" value="Chromosome 1"/>
</dbReference>
<dbReference type="PANTHER" id="PTHR31250:SF27">
    <property type="entry name" value="IQ DOMAIN-CONTAINING PROTEIN IQM5"/>
    <property type="match status" value="1"/>
</dbReference>
<comment type="subcellular location">
    <subcellularLocation>
        <location evidence="2">Cytoplasm</location>
    </subcellularLocation>
    <subcellularLocation>
        <location evidence="1">Nucleus</location>
    </subcellularLocation>
</comment>
<dbReference type="PANTHER" id="PTHR31250">
    <property type="entry name" value="IQ DOMAIN-CONTAINING PROTEIN IQM3"/>
    <property type="match status" value="1"/>
</dbReference>
<feature type="compositionally biased region" description="Polar residues" evidence="5">
    <location>
        <begin position="372"/>
        <end position="411"/>
    </location>
</feature>
<organism evidence="6 7">
    <name type="scientific">Ceratodon purpureus</name>
    <name type="common">Fire moss</name>
    <name type="synonym">Dicranum purpureum</name>
    <dbReference type="NCBI Taxonomy" id="3225"/>
    <lineage>
        <taxon>Eukaryota</taxon>
        <taxon>Viridiplantae</taxon>
        <taxon>Streptophyta</taxon>
        <taxon>Embryophyta</taxon>
        <taxon>Bryophyta</taxon>
        <taxon>Bryophytina</taxon>
        <taxon>Bryopsida</taxon>
        <taxon>Dicranidae</taxon>
        <taxon>Pseudoditrichales</taxon>
        <taxon>Ditrichaceae</taxon>
        <taxon>Ceratodon</taxon>
    </lineage>
</organism>
<dbReference type="SMART" id="SM00015">
    <property type="entry name" value="IQ"/>
    <property type="match status" value="1"/>
</dbReference>
<accession>A0A8T0JBM7</accession>
<dbReference type="AlphaFoldDB" id="A0A8T0JBM7"/>
<comment type="caution">
    <text evidence="6">The sequence shown here is derived from an EMBL/GenBank/DDBJ whole genome shotgun (WGS) entry which is preliminary data.</text>
</comment>
<evidence type="ECO:0000256" key="5">
    <source>
        <dbReference type="SAM" id="MobiDB-lite"/>
    </source>
</evidence>
<dbReference type="GO" id="GO:0005737">
    <property type="term" value="C:cytoplasm"/>
    <property type="evidence" value="ECO:0007669"/>
    <property type="project" value="UniProtKB-SubCell"/>
</dbReference>
<dbReference type="CDD" id="cd23767">
    <property type="entry name" value="IQCD"/>
    <property type="match status" value="1"/>
</dbReference>